<evidence type="ECO:0000313" key="2">
    <source>
        <dbReference type="EMBL" id="KZT64362.1"/>
    </source>
</evidence>
<protein>
    <recommendedName>
        <fullName evidence="4">Protein-S-isoprenylcysteine O-methyltransferase</fullName>
    </recommendedName>
</protein>
<evidence type="ECO:0000313" key="3">
    <source>
        <dbReference type="Proteomes" id="UP000076727"/>
    </source>
</evidence>
<evidence type="ECO:0008006" key="4">
    <source>
        <dbReference type="Google" id="ProtNLM"/>
    </source>
</evidence>
<dbReference type="InterPro" id="IPR052527">
    <property type="entry name" value="Metal_cation-efflux_comp"/>
</dbReference>
<evidence type="ECO:0000256" key="1">
    <source>
        <dbReference type="SAM" id="Phobius"/>
    </source>
</evidence>
<dbReference type="Proteomes" id="UP000076727">
    <property type="component" value="Unassembled WGS sequence"/>
</dbReference>
<proteinExistence type="predicted"/>
<keyword evidence="3" id="KW-1185">Reference proteome</keyword>
<organism evidence="2 3">
    <name type="scientific">Daedalea quercina L-15889</name>
    <dbReference type="NCBI Taxonomy" id="1314783"/>
    <lineage>
        <taxon>Eukaryota</taxon>
        <taxon>Fungi</taxon>
        <taxon>Dikarya</taxon>
        <taxon>Basidiomycota</taxon>
        <taxon>Agaricomycotina</taxon>
        <taxon>Agaricomycetes</taxon>
        <taxon>Polyporales</taxon>
        <taxon>Fomitopsis</taxon>
    </lineage>
</organism>
<dbReference type="Pfam" id="PF01222">
    <property type="entry name" value="ERG4_ERG24"/>
    <property type="match status" value="1"/>
</dbReference>
<dbReference type="GO" id="GO:0016020">
    <property type="term" value="C:membrane"/>
    <property type="evidence" value="ECO:0007669"/>
    <property type="project" value="InterPro"/>
</dbReference>
<dbReference type="GO" id="GO:0016126">
    <property type="term" value="P:sterol biosynthetic process"/>
    <property type="evidence" value="ECO:0007669"/>
    <property type="project" value="InterPro"/>
</dbReference>
<dbReference type="GO" id="GO:0016628">
    <property type="term" value="F:oxidoreductase activity, acting on the CH-CH group of donors, NAD or NADP as acceptor"/>
    <property type="evidence" value="ECO:0007669"/>
    <property type="project" value="InterPro"/>
</dbReference>
<dbReference type="EMBL" id="KV429131">
    <property type="protein sequence ID" value="KZT64362.1"/>
    <property type="molecule type" value="Genomic_DNA"/>
</dbReference>
<reference evidence="2 3" key="1">
    <citation type="journal article" date="2016" name="Mol. Biol. Evol.">
        <title>Comparative Genomics of Early-Diverging Mushroom-Forming Fungi Provides Insights into the Origins of Lignocellulose Decay Capabilities.</title>
        <authorList>
            <person name="Nagy L.G."/>
            <person name="Riley R."/>
            <person name="Tritt A."/>
            <person name="Adam C."/>
            <person name="Daum C."/>
            <person name="Floudas D."/>
            <person name="Sun H."/>
            <person name="Yadav J.S."/>
            <person name="Pangilinan J."/>
            <person name="Larsson K.H."/>
            <person name="Matsuura K."/>
            <person name="Barry K."/>
            <person name="Labutti K."/>
            <person name="Kuo R."/>
            <person name="Ohm R.A."/>
            <person name="Bhattacharya S.S."/>
            <person name="Shirouzu T."/>
            <person name="Yoshinaga Y."/>
            <person name="Martin F.M."/>
            <person name="Grigoriev I.V."/>
            <person name="Hibbett D.S."/>
        </authorList>
    </citation>
    <scope>NUCLEOTIDE SEQUENCE [LARGE SCALE GENOMIC DNA]</scope>
    <source>
        <strain evidence="2 3">L-15889</strain>
    </source>
</reference>
<accession>A0A165LFW8</accession>
<gene>
    <name evidence="2" type="ORF">DAEQUDRAFT_732751</name>
</gene>
<keyword evidence="1" id="KW-1133">Transmembrane helix</keyword>
<dbReference type="AlphaFoldDB" id="A0A165LFW8"/>
<keyword evidence="1" id="KW-0472">Membrane</keyword>
<sequence length="253" mass="27941">MSPPATTVVGLGTSSLVKLPFLFPGLAAGYVLMTSPQPKIPVEKHSRDVRPYERFFSAALSSVSKIAKTLLCGPLILEIAVIIASHCSSSCISQTLLGNFVHGSLTLTEWIALSRPFLLGWGLGLLGASLRYQCYRALDRSFTFELATRNDQRLITDGLYGYVRHPSYTTGIMGGVGISLVHIAQGSWLRECGILQTRAGKALWTLHVGVLAFIYLGVLWRTSGEDEMLKKHFGKDWEAYAKRVPYRLIPYVY</sequence>
<dbReference type="InterPro" id="IPR001171">
    <property type="entry name" value="ERG24_DHCR-like"/>
</dbReference>
<dbReference type="OrthoDB" id="422086at2759"/>
<dbReference type="Gene3D" id="1.20.120.1630">
    <property type="match status" value="1"/>
</dbReference>
<keyword evidence="1" id="KW-0812">Transmembrane</keyword>
<dbReference type="PANTHER" id="PTHR43847:SF1">
    <property type="entry name" value="BLL3993 PROTEIN"/>
    <property type="match status" value="1"/>
</dbReference>
<dbReference type="PANTHER" id="PTHR43847">
    <property type="entry name" value="BLL3993 PROTEIN"/>
    <property type="match status" value="1"/>
</dbReference>
<feature type="transmembrane region" description="Helical" evidence="1">
    <location>
        <begin position="202"/>
        <end position="220"/>
    </location>
</feature>
<name>A0A165LFW8_9APHY</name>
<dbReference type="STRING" id="1314783.A0A165LFW8"/>